<evidence type="ECO:0000256" key="3">
    <source>
        <dbReference type="ARBA" id="ARBA00013368"/>
    </source>
</evidence>
<dbReference type="EMBL" id="JACRWE010000001">
    <property type="protein sequence ID" value="MBC5995781.1"/>
    <property type="molecule type" value="Genomic_DNA"/>
</dbReference>
<feature type="coiled-coil region" evidence="4">
    <location>
        <begin position="256"/>
        <end position="410"/>
    </location>
</feature>
<accession>A0ABR7JMF1</accession>
<keyword evidence="7" id="KW-1185">Reference proteome</keyword>
<keyword evidence="4" id="KW-0175">Coiled coil</keyword>
<name>A0ABR7JMF1_9FIRM</name>
<proteinExistence type="inferred from homology"/>
<dbReference type="Proteomes" id="UP000609849">
    <property type="component" value="Unassembled WGS sequence"/>
</dbReference>
<evidence type="ECO:0000313" key="7">
    <source>
        <dbReference type="Proteomes" id="UP000609849"/>
    </source>
</evidence>
<feature type="domain" description="Rad50/SbcC-type AAA" evidence="5">
    <location>
        <begin position="5"/>
        <end position="208"/>
    </location>
</feature>
<comment type="caution">
    <text evidence="6">The sequence shown here is derived from an EMBL/GenBank/DDBJ whole genome shotgun (WGS) entry which is preliminary data.</text>
</comment>
<dbReference type="InterPro" id="IPR027417">
    <property type="entry name" value="P-loop_NTPase"/>
</dbReference>
<organism evidence="6 7">
    <name type="scientific">Romboutsia faecis</name>
    <dbReference type="NCBI Taxonomy" id="2764597"/>
    <lineage>
        <taxon>Bacteria</taxon>
        <taxon>Bacillati</taxon>
        <taxon>Bacillota</taxon>
        <taxon>Clostridia</taxon>
        <taxon>Peptostreptococcales</taxon>
        <taxon>Peptostreptococcaceae</taxon>
        <taxon>Romboutsia</taxon>
    </lineage>
</organism>
<evidence type="ECO:0000256" key="4">
    <source>
        <dbReference type="SAM" id="Coils"/>
    </source>
</evidence>
<dbReference type="SUPFAM" id="SSF52540">
    <property type="entry name" value="P-loop containing nucleoside triphosphate hydrolases"/>
    <property type="match status" value="2"/>
</dbReference>
<dbReference type="Pfam" id="PF13558">
    <property type="entry name" value="SbcC_Walker_B"/>
    <property type="match status" value="1"/>
</dbReference>
<gene>
    <name evidence="6" type="ORF">H8923_03320</name>
</gene>
<feature type="coiled-coil region" evidence="4">
    <location>
        <begin position="666"/>
        <end position="749"/>
    </location>
</feature>
<protein>
    <recommendedName>
        <fullName evidence="3">Nuclease SbcCD subunit C</fullName>
    </recommendedName>
</protein>
<feature type="coiled-coil region" evidence="4">
    <location>
        <begin position="514"/>
        <end position="569"/>
    </location>
</feature>
<evidence type="ECO:0000259" key="5">
    <source>
        <dbReference type="Pfam" id="PF13476"/>
    </source>
</evidence>
<comment type="similarity">
    <text evidence="1">Belongs to the SMC family. SbcC subfamily.</text>
</comment>
<dbReference type="RefSeq" id="WP_153925872.1">
    <property type="nucleotide sequence ID" value="NZ_JACRWE010000001.1"/>
</dbReference>
<comment type="subunit">
    <text evidence="2">Heterodimer of SbcC and SbcD.</text>
</comment>
<dbReference type="Pfam" id="PF13476">
    <property type="entry name" value="AAA_23"/>
    <property type="match status" value="1"/>
</dbReference>
<dbReference type="InterPro" id="IPR038729">
    <property type="entry name" value="Rad50/SbcC_AAA"/>
</dbReference>
<feature type="coiled-coil region" evidence="4">
    <location>
        <begin position="834"/>
        <end position="900"/>
    </location>
</feature>
<dbReference type="PANTHER" id="PTHR32114:SF2">
    <property type="entry name" value="ABC TRANSPORTER ABCH.3"/>
    <property type="match status" value="1"/>
</dbReference>
<sequence length="1176" mass="137037">MRPIKLTVSGLNSYIDEQTIEFDKLIERGLFGIFGNTGSGKSTILDAITIAMYGNISRNTKEFINSACKEAVVNYEFEIGSKNSKRRYEVSRIIGRSKVGGTKTTYARLIEKQNDGTEIILADKAKDVNDKITQVVGLTANDFTRSVVLPQGKFNEFLKLTGSDRRDMLERIFSLEKYGRGLIEKVRKRKNEQNLELRDLNVKINQFEGVSIEVYENTSNELDILKLREKEEHDKLDLAQKTYEESKEVFEEQSKLEKYEIKKRELDLKKNDIKDKKIQLENAENAERVNPNIYVVQELEKKIQDDSLKVEELERKLGILNQELILTKNRYEEAYKIKDEKMPRLMEHKEKLNNALKIEEELNVINEEIKEMKERGIQLSKEKKTSEIYRKDIESNRDVVIKNLKDKEEKLIKLKISADHKQKIFLAYDYEKEYIKLGEEKSQKLDKLNNLSKETDELNLKSKYIERDRISITSKLEDLINSHEVLMKKCPGTNEEILSKTEYIAELRSKLNSVKESEIKISTLQDEVNIILEKKYNNSREVAVLSERLDTNKKEISDLEKEIDKLRYLNLASELRRELKEDIPCPVCGSKHHEKIEILSKDDEIDFLKGKLEKLNGVDKLYRLNLEELNLKNGEYISAEKIKVKELNELHGKIGELKSNEILSKLESENRVLELLKNSVQKWNNEKETLEQKIIKFKEDKSKIEKDEIKILEELNSYKKSIKEIKLSLEEVDSKYKKLKEEYLGLRAIVKVSNLSTKVDEINQNEKIIENLNTEYSELISIKEKSDLEIKTLDDKIHKTELELIKARELYSEKCRFRDEKYRDFISITKGESAKELLVKLEAYAEKITKSEDELKHKLETQRIEYEKCLGDKKIIEGRLNTAKDHHKIQEETLNQLLNDNKFESIYAVKRALLEYDHKKRLYEEILEYEENQKLLNYKIEDLKQKLAGRRINKEEFDELKNNIYTLRLEIGEISKEIGAKENILNSLKDSLEKIKELTKDIRRVQHKVDLLDDLDKIIQGNRFVEYVATNQLKYIALEASKRLEAITRGRYALEIDQKLNFVMRDNFNGGERRSVDTLSGGETFLTSLSLALALSSQIQLKGSAPLEFFFLDEGFGSLDAELLDIVMESLERLHSDKLSVGIISHVEDLKNRVPIKLLVTSSEAGSGSKIKIEYS</sequence>
<evidence type="ECO:0000256" key="1">
    <source>
        <dbReference type="ARBA" id="ARBA00006930"/>
    </source>
</evidence>
<evidence type="ECO:0000313" key="6">
    <source>
        <dbReference type="EMBL" id="MBC5995781.1"/>
    </source>
</evidence>
<dbReference type="PANTHER" id="PTHR32114">
    <property type="entry name" value="ABC TRANSPORTER ABCH.3"/>
    <property type="match status" value="1"/>
</dbReference>
<feature type="coiled-coil region" evidence="4">
    <location>
        <begin position="981"/>
        <end position="1015"/>
    </location>
</feature>
<dbReference type="Gene3D" id="3.40.50.300">
    <property type="entry name" value="P-loop containing nucleotide triphosphate hydrolases"/>
    <property type="match status" value="2"/>
</dbReference>
<evidence type="ECO:0000256" key="2">
    <source>
        <dbReference type="ARBA" id="ARBA00011322"/>
    </source>
</evidence>
<reference evidence="6 7" key="1">
    <citation type="submission" date="2020-08" db="EMBL/GenBank/DDBJ databases">
        <authorList>
            <person name="Liu C."/>
            <person name="Sun Q."/>
        </authorList>
    </citation>
    <scope>NUCLEOTIDE SEQUENCE [LARGE SCALE GENOMIC DNA]</scope>
    <source>
        <strain evidence="6 7">NSJ-18</strain>
    </source>
</reference>